<evidence type="ECO:0000256" key="10">
    <source>
        <dbReference type="RuleBase" id="RU366025"/>
    </source>
</evidence>
<sequence>MAVETPCASSAASEASSRAMESTPVAAERSPRKRSPPADECRVPCAHLRLKDDDWLAAALADAASPRDQHPAAPPASGLSGEPLRCLSCAFVGSLAEDGFMEHAVRSDHHWALLLRRRQLYCALCCDFVYPSALRALQQQTSSRSDGAAAQSPPAKLRRSSDSLCQPPPAQGSPLLRRRPLRSAARRGLVNMGNTCYLNAVLQALAHNPLLQHEYFVARHHNTTICEQARRQEALVSADAVAPVCLGCETSALLHMLFPPPLSTHQFSAPVVPQSILEALWMHDASFATAQQQDAHELLGALLSGIHKHTHQTARGAPTPLARASASLVAQSPKFTASGQSLCECVVHRNFAGVLHSKVTCAFCKNVSGTHDPFLDLSLPVERVDEDEDEDDEGQDKQREGDPAKLSLRSLLRQFTAEERLKGVNQVYCRRCSRYVDATKRLELERLPNLLVLHLKRLDFHNQRKIGDAVTFPTRGLDLRDFCSELPAPSDALYDLASVVNHHGDSVDGGHFTAFVHSADSWLRLDDVDVTDATEDDVKASQATPPEPQPEPEPEAVATPPVSSRTVQSITRRMEAMDAAFMALAAQLNEEMTRLHTWKL</sequence>
<keyword evidence="14" id="KW-1185">Reference proteome</keyword>
<dbReference type="InterPro" id="IPR050185">
    <property type="entry name" value="Ub_carboxyl-term_hydrolase"/>
</dbReference>
<keyword evidence="7" id="KW-0805">Transcription regulation</keyword>
<keyword evidence="4 10" id="KW-0833">Ubl conjugation pathway</keyword>
<comment type="caution">
    <text evidence="13">The sequence shown here is derived from an EMBL/GenBank/DDBJ whole genome shotgun (WGS) entry which is preliminary data.</text>
</comment>
<name>A0AAD5QBV7_PYTIN</name>
<reference evidence="13" key="1">
    <citation type="submission" date="2021-12" db="EMBL/GenBank/DDBJ databases">
        <title>Prjna785345.</title>
        <authorList>
            <person name="Rujirawat T."/>
            <person name="Krajaejun T."/>
        </authorList>
    </citation>
    <scope>NUCLEOTIDE SEQUENCE</scope>
    <source>
        <strain evidence="13">Pi057C3</strain>
    </source>
</reference>
<dbReference type="InterPro" id="IPR018200">
    <property type="entry name" value="USP_CS"/>
</dbReference>
<accession>A0AAD5QBV7</accession>
<evidence type="ECO:0000256" key="4">
    <source>
        <dbReference type="ARBA" id="ARBA00022786"/>
    </source>
</evidence>
<dbReference type="PROSITE" id="PS50235">
    <property type="entry name" value="USP_3"/>
    <property type="match status" value="1"/>
</dbReference>
<evidence type="ECO:0000256" key="6">
    <source>
        <dbReference type="ARBA" id="ARBA00022807"/>
    </source>
</evidence>
<evidence type="ECO:0000313" key="13">
    <source>
        <dbReference type="EMBL" id="KAJ0407238.1"/>
    </source>
</evidence>
<dbReference type="Pfam" id="PF00443">
    <property type="entry name" value="UCH"/>
    <property type="match status" value="1"/>
</dbReference>
<evidence type="ECO:0000256" key="1">
    <source>
        <dbReference type="ARBA" id="ARBA00000707"/>
    </source>
</evidence>
<protein>
    <recommendedName>
        <fullName evidence="10">Ubiquitin carboxyl-terminal hydrolase</fullName>
        <ecNumber evidence="10">3.4.19.12</ecNumber>
    </recommendedName>
</protein>
<comment type="subcellular location">
    <subcellularLocation>
        <location evidence="2">Nucleus</location>
    </subcellularLocation>
</comment>
<dbReference type="PANTHER" id="PTHR21646:SF33">
    <property type="entry name" value="UBIQUITIN CARBOXYL-TERMINAL HYDROLASE 22"/>
    <property type="match status" value="1"/>
</dbReference>
<dbReference type="SUPFAM" id="SSF57850">
    <property type="entry name" value="RING/U-box"/>
    <property type="match status" value="1"/>
</dbReference>
<evidence type="ECO:0000256" key="3">
    <source>
        <dbReference type="ARBA" id="ARBA00022670"/>
    </source>
</evidence>
<organism evidence="13 14">
    <name type="scientific">Pythium insidiosum</name>
    <name type="common">Pythiosis disease agent</name>
    <dbReference type="NCBI Taxonomy" id="114742"/>
    <lineage>
        <taxon>Eukaryota</taxon>
        <taxon>Sar</taxon>
        <taxon>Stramenopiles</taxon>
        <taxon>Oomycota</taxon>
        <taxon>Peronosporomycetes</taxon>
        <taxon>Pythiales</taxon>
        <taxon>Pythiaceae</taxon>
        <taxon>Pythium</taxon>
    </lineage>
</organism>
<feature type="compositionally biased region" description="Low complexity" evidence="11">
    <location>
        <begin position="8"/>
        <end position="22"/>
    </location>
</feature>
<dbReference type="InterPro" id="IPR028889">
    <property type="entry name" value="USP"/>
</dbReference>
<evidence type="ECO:0000256" key="9">
    <source>
        <dbReference type="ARBA" id="ARBA00023242"/>
    </source>
</evidence>
<dbReference type="AlphaFoldDB" id="A0AAD5QBV7"/>
<dbReference type="EMBL" id="JAKCXM010000023">
    <property type="protein sequence ID" value="KAJ0407238.1"/>
    <property type="molecule type" value="Genomic_DNA"/>
</dbReference>
<gene>
    <name evidence="13" type="ORF">P43SY_008013</name>
</gene>
<evidence type="ECO:0000256" key="11">
    <source>
        <dbReference type="SAM" id="MobiDB-lite"/>
    </source>
</evidence>
<dbReference type="PROSITE" id="PS00972">
    <property type="entry name" value="USP_1"/>
    <property type="match status" value="1"/>
</dbReference>
<feature type="region of interest" description="Disordered" evidence="11">
    <location>
        <begin position="142"/>
        <end position="178"/>
    </location>
</feature>
<comment type="catalytic activity">
    <reaction evidence="1 10">
        <text>Thiol-dependent hydrolysis of ester, thioester, amide, peptide and isopeptide bonds formed by the C-terminal Gly of ubiquitin (a 76-residue protein attached to proteins as an intracellular targeting signal).</text>
        <dbReference type="EC" id="3.4.19.12"/>
    </reaction>
</comment>
<dbReference type="InterPro" id="IPR001394">
    <property type="entry name" value="Peptidase_C19_UCH"/>
</dbReference>
<keyword evidence="6 10" id="KW-0788">Thiol protease</keyword>
<dbReference type="GO" id="GO:0005634">
    <property type="term" value="C:nucleus"/>
    <property type="evidence" value="ECO:0007669"/>
    <property type="project" value="UniProtKB-SubCell"/>
</dbReference>
<dbReference type="Gene3D" id="3.30.40.10">
    <property type="entry name" value="Zinc/RING finger domain, C3HC4 (zinc finger)"/>
    <property type="match status" value="1"/>
</dbReference>
<feature type="region of interest" description="Disordered" evidence="11">
    <location>
        <begin position="1"/>
        <end position="40"/>
    </location>
</feature>
<dbReference type="EC" id="3.4.19.12" evidence="10"/>
<dbReference type="InterPro" id="IPR013083">
    <property type="entry name" value="Znf_RING/FYVE/PHD"/>
</dbReference>
<evidence type="ECO:0000313" key="14">
    <source>
        <dbReference type="Proteomes" id="UP001209570"/>
    </source>
</evidence>
<feature type="domain" description="USP" evidence="12">
    <location>
        <begin position="187"/>
        <end position="551"/>
    </location>
</feature>
<evidence type="ECO:0000259" key="12">
    <source>
        <dbReference type="PROSITE" id="PS50235"/>
    </source>
</evidence>
<keyword evidence="9" id="KW-0539">Nucleus</keyword>
<dbReference type="Proteomes" id="UP001209570">
    <property type="component" value="Unassembled WGS sequence"/>
</dbReference>
<dbReference type="Gene3D" id="3.90.70.10">
    <property type="entry name" value="Cysteine proteinases"/>
    <property type="match status" value="1"/>
</dbReference>
<keyword evidence="5 10" id="KW-0378">Hydrolase</keyword>
<dbReference type="GO" id="GO:0004843">
    <property type="term" value="F:cysteine-type deubiquitinase activity"/>
    <property type="evidence" value="ECO:0007669"/>
    <property type="project" value="UniProtKB-UniRule"/>
</dbReference>
<dbReference type="PROSITE" id="PS00973">
    <property type="entry name" value="USP_2"/>
    <property type="match status" value="1"/>
</dbReference>
<dbReference type="GO" id="GO:0006508">
    <property type="term" value="P:proteolysis"/>
    <property type="evidence" value="ECO:0007669"/>
    <property type="project" value="UniProtKB-KW"/>
</dbReference>
<comment type="similarity">
    <text evidence="10">Belongs to the peptidase C19 family.</text>
</comment>
<feature type="region of interest" description="Disordered" evidence="11">
    <location>
        <begin position="535"/>
        <end position="564"/>
    </location>
</feature>
<evidence type="ECO:0000256" key="2">
    <source>
        <dbReference type="ARBA" id="ARBA00004123"/>
    </source>
</evidence>
<evidence type="ECO:0000256" key="5">
    <source>
        <dbReference type="ARBA" id="ARBA00022801"/>
    </source>
</evidence>
<dbReference type="InterPro" id="IPR038765">
    <property type="entry name" value="Papain-like_cys_pep_sf"/>
</dbReference>
<dbReference type="SUPFAM" id="SSF54001">
    <property type="entry name" value="Cysteine proteinases"/>
    <property type="match status" value="1"/>
</dbReference>
<proteinExistence type="inferred from homology"/>
<keyword evidence="3 10" id="KW-0645">Protease</keyword>
<evidence type="ECO:0000256" key="8">
    <source>
        <dbReference type="ARBA" id="ARBA00023163"/>
    </source>
</evidence>
<dbReference type="GO" id="GO:0016579">
    <property type="term" value="P:protein deubiquitination"/>
    <property type="evidence" value="ECO:0007669"/>
    <property type="project" value="InterPro"/>
</dbReference>
<evidence type="ECO:0000256" key="7">
    <source>
        <dbReference type="ARBA" id="ARBA00023015"/>
    </source>
</evidence>
<keyword evidence="8" id="KW-0804">Transcription</keyword>
<dbReference type="PANTHER" id="PTHR21646">
    <property type="entry name" value="UBIQUITIN CARBOXYL-TERMINAL HYDROLASE"/>
    <property type="match status" value="1"/>
</dbReference>